<sequence length="339" mass="36062">MDKVAPNYDRASMLQASWGTGVIPGSMGGDPVGAFRLICAPSHLSYDDPIVYPGQAGKSHLHLFFGNDETDANSTYKSLRSSGKSTCGLLNRSGYWMPALLDGHGNVVVPDWASVYYKRLPDSDPHCAPGAMSEKGCIALPRGLRYVFGRTMQGGVYADNRRDGVNFVCESAGLSSSDFSVVAKGCPAGARLGVQMIAPNCWDGKNLDTPDHRAQTHDTTYGNTGVERCPTGYPYILPTFTFSVFFTVPAGGLADAEFSSDKMMGLPAGSTVHADWLGAWDDDTLKAWTDGCINGHYSGTGGDLCNGQQMVGAQQPTYGWTNPNAVIPVPAVGQTIPLT</sequence>
<evidence type="ECO:0000259" key="1">
    <source>
        <dbReference type="Pfam" id="PF09362"/>
    </source>
</evidence>
<evidence type="ECO:0000313" key="3">
    <source>
        <dbReference type="Proteomes" id="UP000439780"/>
    </source>
</evidence>
<dbReference type="Pfam" id="PF09362">
    <property type="entry name" value="DUF1996"/>
    <property type="match status" value="1"/>
</dbReference>
<feature type="domain" description="DUF1996" evidence="1">
    <location>
        <begin position="48"/>
        <end position="280"/>
    </location>
</feature>
<proteinExistence type="predicted"/>
<dbReference type="Proteomes" id="UP000439780">
    <property type="component" value="Unassembled WGS sequence"/>
</dbReference>
<reference evidence="2 3" key="1">
    <citation type="submission" date="2019-12" db="EMBL/GenBank/DDBJ databases">
        <title>Genomic-based taxomic classification of the family Erythrobacteraceae.</title>
        <authorList>
            <person name="Xu L."/>
        </authorList>
    </citation>
    <scope>NUCLEOTIDE SEQUENCE [LARGE SCALE GENOMIC DNA]</scope>
    <source>
        <strain evidence="2 3">KEMB 9005-328</strain>
    </source>
</reference>
<dbReference type="PANTHER" id="PTHR43662:SF3">
    <property type="entry name" value="DOMAIN PROTEIN, PUTATIVE (AFU_ORTHOLOGUE AFUA_6G11970)-RELATED"/>
    <property type="match status" value="1"/>
</dbReference>
<dbReference type="OrthoDB" id="581239at2"/>
<name>A0A845AGU2_9SPHN</name>
<protein>
    <submittedName>
        <fullName evidence="2">DUF1996 domain-containing protein</fullName>
    </submittedName>
</protein>
<evidence type="ECO:0000313" key="2">
    <source>
        <dbReference type="EMBL" id="MXP28649.1"/>
    </source>
</evidence>
<dbReference type="PANTHER" id="PTHR43662">
    <property type="match status" value="1"/>
</dbReference>
<gene>
    <name evidence="2" type="ORF">GRI58_07430</name>
</gene>
<organism evidence="2 3">
    <name type="scientific">Qipengyuania algicida</name>
    <dbReference type="NCBI Taxonomy" id="1836209"/>
    <lineage>
        <taxon>Bacteria</taxon>
        <taxon>Pseudomonadati</taxon>
        <taxon>Pseudomonadota</taxon>
        <taxon>Alphaproteobacteria</taxon>
        <taxon>Sphingomonadales</taxon>
        <taxon>Erythrobacteraceae</taxon>
        <taxon>Qipengyuania</taxon>
    </lineage>
</organism>
<dbReference type="InterPro" id="IPR018535">
    <property type="entry name" value="DUF1996"/>
</dbReference>
<dbReference type="RefSeq" id="WP_160752951.1">
    <property type="nucleotide sequence ID" value="NZ_WTYA01000005.1"/>
</dbReference>
<dbReference type="EMBL" id="WTYA01000005">
    <property type="protein sequence ID" value="MXP28649.1"/>
    <property type="molecule type" value="Genomic_DNA"/>
</dbReference>
<accession>A0A845AGU2</accession>
<dbReference type="AlphaFoldDB" id="A0A845AGU2"/>
<keyword evidence="3" id="KW-1185">Reference proteome</keyword>
<comment type="caution">
    <text evidence="2">The sequence shown here is derived from an EMBL/GenBank/DDBJ whole genome shotgun (WGS) entry which is preliminary data.</text>
</comment>